<name>A0A4Q8L9T7_9GAMM</name>
<dbReference type="OrthoDB" id="8452319at2"/>
<dbReference type="CDD" id="cd08054">
    <property type="entry name" value="gp6"/>
    <property type="match status" value="1"/>
</dbReference>
<sequence length="95" mass="10691">MIIELADAKQSLPVIHDADDELISSQIAAAQDFIEEYIGRSVPWTDGADPPSAVPVPFLIQQAARLLVDDYYFKKSDNTEAVRRMLNPYRINWGV</sequence>
<evidence type="ECO:0000313" key="1">
    <source>
        <dbReference type="EMBL" id="TAA25397.1"/>
    </source>
</evidence>
<accession>A0A4Q8L9T7</accession>
<dbReference type="EMBL" id="SHMC01000003">
    <property type="protein sequence ID" value="TAA25397.1"/>
    <property type="molecule type" value="Genomic_DNA"/>
</dbReference>
<protein>
    <submittedName>
        <fullName evidence="1">Phage gp6-like head-tail connector protein</fullName>
    </submittedName>
</protein>
<proteinExistence type="predicted"/>
<dbReference type="AlphaFoldDB" id="A0A4Q8L9T7"/>
<dbReference type="Pfam" id="PF05135">
    <property type="entry name" value="Phage_connect_1"/>
    <property type="match status" value="1"/>
</dbReference>
<gene>
    <name evidence="1" type="ORF">EA660_08015</name>
</gene>
<comment type="caution">
    <text evidence="1">The sequence shown here is derived from an EMBL/GenBank/DDBJ whole genome shotgun (WGS) entry which is preliminary data.</text>
</comment>
<organism evidence="1 2">
    <name type="scientific">Pseudoxanthomonas winnipegensis</name>
    <dbReference type="NCBI Taxonomy" id="2480810"/>
    <lineage>
        <taxon>Bacteria</taxon>
        <taxon>Pseudomonadati</taxon>
        <taxon>Pseudomonadota</taxon>
        <taxon>Gammaproteobacteria</taxon>
        <taxon>Lysobacterales</taxon>
        <taxon>Lysobacteraceae</taxon>
        <taxon>Pseudoxanthomonas</taxon>
    </lineage>
</organism>
<reference evidence="1 2" key="1">
    <citation type="submission" date="2019-02" db="EMBL/GenBank/DDBJ databases">
        <title>WGS of Pseudoxanthomonas species novum from clinical isolates.</title>
        <authorList>
            <person name="Bernier A.-M."/>
            <person name="Bernard K."/>
            <person name="Vachon A."/>
        </authorList>
    </citation>
    <scope>NUCLEOTIDE SEQUENCE [LARGE SCALE GENOMIC DNA]</scope>
    <source>
        <strain evidence="1 2">NML171200</strain>
    </source>
</reference>
<dbReference type="Gene3D" id="1.10.3230.30">
    <property type="entry name" value="Phage gp6-like head-tail connector protein"/>
    <property type="match status" value="1"/>
</dbReference>
<dbReference type="Proteomes" id="UP000292627">
    <property type="component" value="Unassembled WGS sequence"/>
</dbReference>
<dbReference type="NCBIfam" id="TIGR01560">
    <property type="entry name" value="put_DNA_pack"/>
    <property type="match status" value="1"/>
</dbReference>
<dbReference type="RefSeq" id="WP_130551032.1">
    <property type="nucleotide sequence ID" value="NZ_SHLZ01000012.1"/>
</dbReference>
<dbReference type="InterPro" id="IPR006450">
    <property type="entry name" value="Phage_HK97_gp6-like"/>
</dbReference>
<evidence type="ECO:0000313" key="2">
    <source>
        <dbReference type="Proteomes" id="UP000292627"/>
    </source>
</evidence>
<dbReference type="InterPro" id="IPR021146">
    <property type="entry name" value="Phage_gp6-like_head-tail"/>
</dbReference>